<dbReference type="RefSeq" id="XP_051441442.1">
    <property type="nucleotide sequence ID" value="XM_051591555.1"/>
</dbReference>
<evidence type="ECO:0000313" key="3">
    <source>
        <dbReference type="Proteomes" id="UP001206595"/>
    </source>
</evidence>
<dbReference type="EMBL" id="MU620955">
    <property type="protein sequence ID" value="KAI8576438.1"/>
    <property type="molecule type" value="Genomic_DNA"/>
</dbReference>
<feature type="compositionally biased region" description="Basic residues" evidence="1">
    <location>
        <begin position="25"/>
        <end position="50"/>
    </location>
</feature>
<comment type="caution">
    <text evidence="2">The sequence shown here is derived from an EMBL/GenBank/DDBJ whole genome shotgun (WGS) entry which is preliminary data.</text>
</comment>
<reference evidence="2" key="2">
    <citation type="journal article" date="2022" name="Proc. Natl. Acad. Sci. U.S.A.">
        <title>Diploid-dominant life cycles characterize the early evolution of Fungi.</title>
        <authorList>
            <person name="Amses K.R."/>
            <person name="Simmons D.R."/>
            <person name="Longcore J.E."/>
            <person name="Mondo S.J."/>
            <person name="Seto K."/>
            <person name="Jeronimo G.H."/>
            <person name="Bonds A.E."/>
            <person name="Quandt C.A."/>
            <person name="Davis W.J."/>
            <person name="Chang Y."/>
            <person name="Federici B.A."/>
            <person name="Kuo A."/>
            <person name="LaButti K."/>
            <person name="Pangilinan J."/>
            <person name="Andreopoulos W."/>
            <person name="Tritt A."/>
            <person name="Riley R."/>
            <person name="Hundley H."/>
            <person name="Johnson J."/>
            <person name="Lipzen A."/>
            <person name="Barry K."/>
            <person name="Lang B.F."/>
            <person name="Cuomo C.A."/>
            <person name="Buchler N.E."/>
            <person name="Grigoriev I.V."/>
            <person name="Spatafora J.W."/>
            <person name="Stajich J.E."/>
            <person name="James T.Y."/>
        </authorList>
    </citation>
    <scope>NUCLEOTIDE SEQUENCE</scope>
    <source>
        <strain evidence="2">AG</strain>
    </source>
</reference>
<protein>
    <submittedName>
        <fullName evidence="2">Uncharacterized protein</fullName>
    </submittedName>
</protein>
<dbReference type="GeneID" id="75916898"/>
<proteinExistence type="predicted"/>
<feature type="region of interest" description="Disordered" evidence="1">
    <location>
        <begin position="24"/>
        <end position="50"/>
    </location>
</feature>
<organism evidence="2 3">
    <name type="scientific">Umbelopsis ramanniana AG</name>
    <dbReference type="NCBI Taxonomy" id="1314678"/>
    <lineage>
        <taxon>Eukaryota</taxon>
        <taxon>Fungi</taxon>
        <taxon>Fungi incertae sedis</taxon>
        <taxon>Mucoromycota</taxon>
        <taxon>Mucoromycotina</taxon>
        <taxon>Umbelopsidomycetes</taxon>
        <taxon>Umbelopsidales</taxon>
        <taxon>Umbelopsidaceae</taxon>
        <taxon>Umbelopsis</taxon>
    </lineage>
</organism>
<keyword evidence="3" id="KW-1185">Reference proteome</keyword>
<accession>A0AAD5HBQ7</accession>
<evidence type="ECO:0000256" key="1">
    <source>
        <dbReference type="SAM" id="MobiDB-lite"/>
    </source>
</evidence>
<sequence>MTTMICWLQTQIILALTVAIATMTRHPKKKRKKKMRTAKKQTMKKRRRRTATMKTMNYEELLTNWAIPTSNPLLSHGIQLFLLL</sequence>
<gene>
    <name evidence="2" type="ORF">K450DRAFT_256762</name>
</gene>
<dbReference type="AlphaFoldDB" id="A0AAD5HBQ7"/>
<evidence type="ECO:0000313" key="2">
    <source>
        <dbReference type="EMBL" id="KAI8576438.1"/>
    </source>
</evidence>
<dbReference type="Proteomes" id="UP001206595">
    <property type="component" value="Unassembled WGS sequence"/>
</dbReference>
<reference evidence="2" key="1">
    <citation type="submission" date="2021-06" db="EMBL/GenBank/DDBJ databases">
        <authorList>
            <consortium name="DOE Joint Genome Institute"/>
            <person name="Mondo S.J."/>
            <person name="Amses K.R."/>
            <person name="Simmons D.R."/>
            <person name="Longcore J.E."/>
            <person name="Seto K."/>
            <person name="Alves G.H."/>
            <person name="Bonds A.E."/>
            <person name="Quandt C.A."/>
            <person name="Davis W.J."/>
            <person name="Chang Y."/>
            <person name="Letcher P.M."/>
            <person name="Powell M.J."/>
            <person name="Kuo A."/>
            <person name="Labutti K."/>
            <person name="Pangilinan J."/>
            <person name="Andreopoulos W."/>
            <person name="Tritt A."/>
            <person name="Riley R."/>
            <person name="Hundley H."/>
            <person name="Johnson J."/>
            <person name="Lipzen A."/>
            <person name="Barry K."/>
            <person name="Berbee M.L."/>
            <person name="Buchler N.E."/>
            <person name="Grigoriev I.V."/>
            <person name="Spatafora J.W."/>
            <person name="Stajich J.E."/>
            <person name="James T.Y."/>
        </authorList>
    </citation>
    <scope>NUCLEOTIDE SEQUENCE</scope>
    <source>
        <strain evidence="2">AG</strain>
    </source>
</reference>
<name>A0AAD5HBQ7_UMBRA</name>